<organism evidence="2 3">
    <name type="scientific">Vibrio ishigakensis</name>
    <dbReference type="NCBI Taxonomy" id="1481914"/>
    <lineage>
        <taxon>Bacteria</taxon>
        <taxon>Pseudomonadati</taxon>
        <taxon>Pseudomonadota</taxon>
        <taxon>Gammaproteobacteria</taxon>
        <taxon>Vibrionales</taxon>
        <taxon>Vibrionaceae</taxon>
        <taxon>Vibrio</taxon>
    </lineage>
</organism>
<dbReference type="AlphaFoldDB" id="A0A0B8P0U1"/>
<gene>
    <name evidence="2" type="ORF">JCM19231_5178</name>
</gene>
<evidence type="ECO:0000256" key="1">
    <source>
        <dbReference type="SAM" id="MobiDB-lite"/>
    </source>
</evidence>
<evidence type="ECO:0000313" key="3">
    <source>
        <dbReference type="Proteomes" id="UP000031671"/>
    </source>
</evidence>
<dbReference type="Proteomes" id="UP000031671">
    <property type="component" value="Unassembled WGS sequence"/>
</dbReference>
<accession>A0A0B8P0U1</accession>
<proteinExistence type="predicted"/>
<feature type="region of interest" description="Disordered" evidence="1">
    <location>
        <begin position="1"/>
        <end position="57"/>
    </location>
</feature>
<protein>
    <submittedName>
        <fullName evidence="2">Uncharacterized protein</fullName>
    </submittedName>
</protein>
<dbReference type="EMBL" id="BBRZ01000033">
    <property type="protein sequence ID" value="GAM56599.1"/>
    <property type="molecule type" value="Genomic_DNA"/>
</dbReference>
<name>A0A0B8P0U1_9VIBR</name>
<feature type="compositionally biased region" description="Polar residues" evidence="1">
    <location>
        <begin position="39"/>
        <end position="57"/>
    </location>
</feature>
<reference evidence="2 3" key="1">
    <citation type="submission" date="2015-01" db="EMBL/GenBank/DDBJ databases">
        <title>Vibrio sp. C1 JCM 19231 whole genome shotgun sequence.</title>
        <authorList>
            <person name="Sawabe T."/>
            <person name="Meirelles P."/>
            <person name="Feng G."/>
            <person name="Sayaka M."/>
            <person name="Hattori M."/>
            <person name="Ohkuma M."/>
        </authorList>
    </citation>
    <scope>NUCLEOTIDE SEQUENCE [LARGE SCALE GENOMIC DNA]</scope>
    <source>
        <strain evidence="3">JCM 19231</strain>
    </source>
</reference>
<evidence type="ECO:0000313" key="2">
    <source>
        <dbReference type="EMBL" id="GAM56599.1"/>
    </source>
</evidence>
<keyword evidence="3" id="KW-1185">Reference proteome</keyword>
<sequence>MEKEYRQEKRDIRDLMQENADNRESSRASARVAVERNNRSLTSNRQTLRTLQGELQG</sequence>
<feature type="compositionally biased region" description="Basic and acidic residues" evidence="1">
    <location>
        <begin position="1"/>
        <end position="26"/>
    </location>
</feature>
<comment type="caution">
    <text evidence="2">The sequence shown here is derived from an EMBL/GenBank/DDBJ whole genome shotgun (WGS) entry which is preliminary data.</text>
</comment>
<reference evidence="2 3" key="2">
    <citation type="submission" date="2015-01" db="EMBL/GenBank/DDBJ databases">
        <authorList>
            <consortium name="NBRP consortium"/>
            <person name="Sawabe T."/>
            <person name="Meirelles P."/>
            <person name="Feng G."/>
            <person name="Sayaka M."/>
            <person name="Hattori M."/>
            <person name="Ohkuma M."/>
        </authorList>
    </citation>
    <scope>NUCLEOTIDE SEQUENCE [LARGE SCALE GENOMIC DNA]</scope>
    <source>
        <strain evidence="3">JCM 19231</strain>
    </source>
</reference>